<name>A0A0E9Q696_ANGAN</name>
<evidence type="ECO:0000313" key="1">
    <source>
        <dbReference type="EMBL" id="JAH12401.1"/>
    </source>
</evidence>
<accession>A0A0E9Q696</accession>
<dbReference type="AlphaFoldDB" id="A0A0E9Q696"/>
<organism evidence="1">
    <name type="scientific">Anguilla anguilla</name>
    <name type="common">European freshwater eel</name>
    <name type="synonym">Muraena anguilla</name>
    <dbReference type="NCBI Taxonomy" id="7936"/>
    <lineage>
        <taxon>Eukaryota</taxon>
        <taxon>Metazoa</taxon>
        <taxon>Chordata</taxon>
        <taxon>Craniata</taxon>
        <taxon>Vertebrata</taxon>
        <taxon>Euteleostomi</taxon>
        <taxon>Actinopterygii</taxon>
        <taxon>Neopterygii</taxon>
        <taxon>Teleostei</taxon>
        <taxon>Anguilliformes</taxon>
        <taxon>Anguillidae</taxon>
        <taxon>Anguilla</taxon>
    </lineage>
</organism>
<dbReference type="EMBL" id="GBXM01096176">
    <property type="protein sequence ID" value="JAH12401.1"/>
    <property type="molecule type" value="Transcribed_RNA"/>
</dbReference>
<reference evidence="1" key="2">
    <citation type="journal article" date="2015" name="Fish Shellfish Immunol.">
        <title>Early steps in the European eel (Anguilla anguilla)-Vibrio vulnificus interaction in the gills: Role of the RtxA13 toxin.</title>
        <authorList>
            <person name="Callol A."/>
            <person name="Pajuelo D."/>
            <person name="Ebbesson L."/>
            <person name="Teles M."/>
            <person name="MacKenzie S."/>
            <person name="Amaro C."/>
        </authorList>
    </citation>
    <scope>NUCLEOTIDE SEQUENCE</scope>
</reference>
<sequence>MEVLPSPLVLNRLSMWFPFQTALRQLRKPLTLPLWVHQMATEDPWVTFSFH</sequence>
<proteinExistence type="predicted"/>
<reference evidence="1" key="1">
    <citation type="submission" date="2014-11" db="EMBL/GenBank/DDBJ databases">
        <authorList>
            <person name="Amaro Gonzalez C."/>
        </authorList>
    </citation>
    <scope>NUCLEOTIDE SEQUENCE</scope>
</reference>
<protein>
    <submittedName>
        <fullName evidence="1">Uncharacterized protein</fullName>
    </submittedName>
</protein>